<accession>A0ABT6X4I2</accession>
<dbReference type="Proteomes" id="UP001431902">
    <property type="component" value="Unassembled WGS sequence"/>
</dbReference>
<proteinExistence type="predicted"/>
<evidence type="ECO:0000313" key="9">
    <source>
        <dbReference type="Proteomes" id="UP001431902"/>
    </source>
</evidence>
<keyword evidence="9" id="KW-1185">Reference proteome</keyword>
<feature type="transmembrane region" description="Helical" evidence="6">
    <location>
        <begin position="6"/>
        <end position="28"/>
    </location>
</feature>
<evidence type="ECO:0000256" key="2">
    <source>
        <dbReference type="ARBA" id="ARBA00022475"/>
    </source>
</evidence>
<dbReference type="EMBL" id="JASGBH010000002">
    <property type="protein sequence ID" value="MDI9232877.1"/>
    <property type="molecule type" value="Genomic_DNA"/>
</dbReference>
<keyword evidence="3 6" id="KW-0812">Transmembrane</keyword>
<evidence type="ECO:0000259" key="7">
    <source>
        <dbReference type="Pfam" id="PF00482"/>
    </source>
</evidence>
<comment type="caution">
    <text evidence="8">The sequence shown here is derived from an EMBL/GenBank/DDBJ whole genome shotgun (WGS) entry which is preliminary data.</text>
</comment>
<evidence type="ECO:0000256" key="1">
    <source>
        <dbReference type="ARBA" id="ARBA00004651"/>
    </source>
</evidence>
<evidence type="ECO:0000313" key="8">
    <source>
        <dbReference type="EMBL" id="MDI9232877.1"/>
    </source>
</evidence>
<dbReference type="PANTHER" id="PTHR35007">
    <property type="entry name" value="INTEGRAL MEMBRANE PROTEIN-RELATED"/>
    <property type="match status" value="1"/>
</dbReference>
<reference evidence="8" key="1">
    <citation type="submission" date="2023-05" db="EMBL/GenBank/DDBJ databases">
        <title>Limnohabitans sp. strain HM2-2 Genome sequencing and assembly.</title>
        <authorList>
            <person name="Jung Y."/>
        </authorList>
    </citation>
    <scope>NUCLEOTIDE SEQUENCE</scope>
    <source>
        <strain evidence="8">HM2-2</strain>
    </source>
</reference>
<keyword evidence="5 6" id="KW-0472">Membrane</keyword>
<sequence>MSGVWYWMTLCIAGLATALLVVGLWMTWEHTMGPGRKRLLARWRVVSQDDGAEDAVRLTQKRHLSENAALQAWLQKMPVMKSLDRLLVQAGLPISLAQAFGMGVFLTLAGTAVVFFAGAPMALAVFAMPLLWGVAGWYVLYRKRRRLLQIDRQLPDALDMMARALQVGHALSGALLIAAKESRQPIASELQTVFDEVNFGISLQVALPHLAERIASDNVRYFVVAALVQSETGGNLADILRSTAFLIRERHKLTATVKVLSAEGRLSAWILSALPFAIAALLSWVNPEFISKLWTDPLGLKLLIGSLVLALVGIVWMQRLVSVRI</sequence>
<protein>
    <submittedName>
        <fullName evidence="8">Type II secretion system F family protein</fullName>
    </submittedName>
</protein>
<organism evidence="8 9">
    <name type="scientific">Limnohabitans lacus</name>
    <dbReference type="NCBI Taxonomy" id="3045173"/>
    <lineage>
        <taxon>Bacteria</taxon>
        <taxon>Pseudomonadati</taxon>
        <taxon>Pseudomonadota</taxon>
        <taxon>Betaproteobacteria</taxon>
        <taxon>Burkholderiales</taxon>
        <taxon>Comamonadaceae</taxon>
        <taxon>Limnohabitans</taxon>
    </lineage>
</organism>
<evidence type="ECO:0000256" key="4">
    <source>
        <dbReference type="ARBA" id="ARBA00022989"/>
    </source>
</evidence>
<name>A0ABT6X4I2_9BURK</name>
<dbReference type="Pfam" id="PF00482">
    <property type="entry name" value="T2SSF"/>
    <property type="match status" value="1"/>
</dbReference>
<gene>
    <name evidence="8" type="ORF">QLQ16_03410</name>
</gene>
<keyword evidence="2" id="KW-1003">Cell membrane</keyword>
<feature type="transmembrane region" description="Helical" evidence="6">
    <location>
        <begin position="114"/>
        <end position="140"/>
    </location>
</feature>
<evidence type="ECO:0000256" key="6">
    <source>
        <dbReference type="SAM" id="Phobius"/>
    </source>
</evidence>
<dbReference type="Gene3D" id="1.20.81.30">
    <property type="entry name" value="Type II secretion system (T2SS), domain F"/>
    <property type="match status" value="1"/>
</dbReference>
<dbReference type="InterPro" id="IPR042094">
    <property type="entry name" value="T2SS_GspF_sf"/>
</dbReference>
<dbReference type="InterPro" id="IPR018076">
    <property type="entry name" value="T2SS_GspF_dom"/>
</dbReference>
<evidence type="ECO:0000256" key="3">
    <source>
        <dbReference type="ARBA" id="ARBA00022692"/>
    </source>
</evidence>
<comment type="subcellular location">
    <subcellularLocation>
        <location evidence="1">Cell membrane</location>
        <topology evidence="1">Multi-pass membrane protein</topology>
    </subcellularLocation>
</comment>
<evidence type="ECO:0000256" key="5">
    <source>
        <dbReference type="ARBA" id="ARBA00023136"/>
    </source>
</evidence>
<keyword evidence="4 6" id="KW-1133">Transmembrane helix</keyword>
<feature type="domain" description="Type II secretion system protein GspF" evidence="7">
    <location>
        <begin position="158"/>
        <end position="282"/>
    </location>
</feature>
<dbReference type="RefSeq" id="WP_283223283.1">
    <property type="nucleotide sequence ID" value="NZ_JASGBH010000002.1"/>
</dbReference>
<dbReference type="PANTHER" id="PTHR35007:SF1">
    <property type="entry name" value="PILUS ASSEMBLY PROTEIN"/>
    <property type="match status" value="1"/>
</dbReference>
<feature type="transmembrane region" description="Helical" evidence="6">
    <location>
        <begin position="86"/>
        <end position="108"/>
    </location>
</feature>
<feature type="transmembrane region" description="Helical" evidence="6">
    <location>
        <begin position="298"/>
        <end position="317"/>
    </location>
</feature>
<feature type="transmembrane region" description="Helical" evidence="6">
    <location>
        <begin position="266"/>
        <end position="286"/>
    </location>
</feature>